<proteinExistence type="predicted"/>
<comment type="caution">
    <text evidence="1">The sequence shown here is derived from an EMBL/GenBank/DDBJ whole genome shotgun (WGS) entry which is preliminary data.</text>
</comment>
<reference evidence="1" key="1">
    <citation type="submission" date="2020-07" db="EMBL/GenBank/DDBJ databases">
        <title>Campylobacter molothri sp. nov. isolated from wild birds.</title>
        <authorList>
            <person name="Miller W.G."/>
            <person name="Chapman M.H."/>
            <person name="Yee E."/>
            <person name="Lopes B.S."/>
            <person name="Forbes K.J."/>
        </authorList>
    </citation>
    <scope>NUCLEOTIDE SEQUENCE</scope>
    <source>
        <strain evidence="1">RM9754</strain>
    </source>
</reference>
<sequence>MGILKGTLPALLTPYSNDGMINEKEFICYCEFGIDKGLDGLFCNGSVGDSQALNIKDQIRLMKLSKDASKGRVPIITGITSNIYQDTMILADEAYKIGLDALLVAMPYYYKFDEETLLEYVKNLALKVKLPLYIYNIPLFAPALNLNFIEKISKFKNIAGIKDSSGDALLLNHILDIAPRNFDVFVGREEIYTEALFLGAKGSMTSIGGIFPELMSEIYHAMNEKKYERALLIQKSLLKAIRFGMSISFPIGFALLLKARGFEFANTTIHPLSSLTKEKLDKCFDKAKELIKTIEQEVNIKL</sequence>
<evidence type="ECO:0000313" key="2">
    <source>
        <dbReference type="Proteomes" id="UP001319828"/>
    </source>
</evidence>
<organism evidence="1 2">
    <name type="scientific">Campylobacter molothri</name>
    <dbReference type="NCBI Taxonomy" id="1032242"/>
    <lineage>
        <taxon>Bacteria</taxon>
        <taxon>Pseudomonadati</taxon>
        <taxon>Campylobacterota</taxon>
        <taxon>Epsilonproteobacteria</taxon>
        <taxon>Campylobacterales</taxon>
        <taxon>Campylobacteraceae</taxon>
        <taxon>Campylobacter</taxon>
    </lineage>
</organism>
<protein>
    <submittedName>
        <fullName evidence="1">Dihydrodipicolinate synthase family protein</fullName>
    </submittedName>
</protein>
<gene>
    <name evidence="1" type="ORF">H2252_03320</name>
</gene>
<dbReference type="EMBL" id="JACHUQ010000004">
    <property type="protein sequence ID" value="MBZ7974406.1"/>
    <property type="molecule type" value="Genomic_DNA"/>
</dbReference>
<keyword evidence="2" id="KW-1185">Reference proteome</keyword>
<dbReference type="Proteomes" id="UP001319828">
    <property type="component" value="Unassembled WGS sequence"/>
</dbReference>
<accession>A0ACC5W0D9</accession>
<evidence type="ECO:0000313" key="1">
    <source>
        <dbReference type="EMBL" id="MBZ7974406.1"/>
    </source>
</evidence>
<name>A0ACC5W0D9_9BACT</name>